<feature type="domain" description="Centrosomin N-terminal motif 1" evidence="5">
    <location>
        <begin position="37"/>
        <end position="106"/>
    </location>
</feature>
<protein>
    <recommendedName>
        <fullName evidence="5">Centrosomin N-terminal motif 1 domain-containing protein</fullName>
    </recommendedName>
</protein>
<feature type="compositionally biased region" description="Gly residues" evidence="4">
    <location>
        <begin position="495"/>
        <end position="506"/>
    </location>
</feature>
<dbReference type="GO" id="GO:0005815">
    <property type="term" value="C:microtubule organizing center"/>
    <property type="evidence" value="ECO:0007669"/>
    <property type="project" value="InterPro"/>
</dbReference>
<dbReference type="EMBL" id="SDOX01000016">
    <property type="protein sequence ID" value="TFJ85070.1"/>
    <property type="molecule type" value="Genomic_DNA"/>
</dbReference>
<keyword evidence="7" id="KW-1185">Reference proteome</keyword>
<feature type="coiled-coil region" evidence="3">
    <location>
        <begin position="159"/>
        <end position="232"/>
    </location>
</feature>
<organism evidence="6 7">
    <name type="scientific">Nannochloropsis salina CCMP1776</name>
    <dbReference type="NCBI Taxonomy" id="1027361"/>
    <lineage>
        <taxon>Eukaryota</taxon>
        <taxon>Sar</taxon>
        <taxon>Stramenopiles</taxon>
        <taxon>Ochrophyta</taxon>
        <taxon>Eustigmatophyceae</taxon>
        <taxon>Eustigmatales</taxon>
        <taxon>Monodopsidaceae</taxon>
        <taxon>Microchloropsis</taxon>
        <taxon>Microchloropsis salina</taxon>
    </lineage>
</organism>
<keyword evidence="3" id="KW-0175">Coiled coil</keyword>
<dbReference type="Pfam" id="PF07989">
    <property type="entry name" value="Cnn_1N"/>
    <property type="match status" value="1"/>
</dbReference>
<dbReference type="Proteomes" id="UP000355283">
    <property type="component" value="Unassembled WGS sequence"/>
</dbReference>
<keyword evidence="2" id="KW-0963">Cytoplasm</keyword>
<feature type="region of interest" description="Disordered" evidence="4">
    <location>
        <begin position="492"/>
        <end position="513"/>
    </location>
</feature>
<dbReference type="InterPro" id="IPR012943">
    <property type="entry name" value="Cnn_1N"/>
</dbReference>
<comment type="caution">
    <text evidence="6">The sequence shown here is derived from an EMBL/GenBank/DDBJ whole genome shotgun (WGS) entry which is preliminary data.</text>
</comment>
<feature type="region of interest" description="Disordered" evidence="4">
    <location>
        <begin position="111"/>
        <end position="143"/>
    </location>
</feature>
<name>A0A4D9D101_9STRA</name>
<accession>A0A4D9D101</accession>
<evidence type="ECO:0000256" key="3">
    <source>
        <dbReference type="SAM" id="Coils"/>
    </source>
</evidence>
<feature type="region of interest" description="Disordered" evidence="4">
    <location>
        <begin position="248"/>
        <end position="275"/>
    </location>
</feature>
<feature type="compositionally biased region" description="Basic residues" evidence="4">
    <location>
        <begin position="1093"/>
        <end position="1104"/>
    </location>
</feature>
<evidence type="ECO:0000313" key="7">
    <source>
        <dbReference type="Proteomes" id="UP000355283"/>
    </source>
</evidence>
<feature type="coiled-coil region" evidence="3">
    <location>
        <begin position="610"/>
        <end position="648"/>
    </location>
</feature>
<feature type="coiled-coil region" evidence="3">
    <location>
        <begin position="38"/>
        <end position="107"/>
    </location>
</feature>
<proteinExistence type="predicted"/>
<sequence>MDAPGAHGAGGTALAFTGEAIPLRRDIDLLKGGQPKTLNEMEAELHSLHKENFDLKMTIYYQKDKIERLNGGEMDSGERERDLEEHIADLEYRMQEKDARLEELEAFLAHHHQQKQVQGPQDQERQDPQLQSPRDLKDEMRQVSAEAVAEAQEALAREKAVFEARLGELQQLLHRAENEKRVLEGERAQAKEEAEENLRKLCEMEAAKKGVQTEMETRLSEAQEALRDTQARHQADLARVQEKAAEALSAVSKESGPRVTEAGTRGAGAEEVAEETARTAEALRLRAEMAEQQVRKMALEVDEAQQEARRLRSMRGEEEATASASAKAAVWRETLEATRQELRRERSEKEAALRSLDEEREALRQERGAWRQGERGAWAELTALRNQVATEQRSKDALLLDMADIRRHGKQQLRELLGELKEFDRVVERNFAELFEAAASAAEAQDVPINTPLKDLLAAEEDASRRRGLLRLGGMSDPSPTKQLALALEEERGEGGLPGGMGGEGTLGESRRGSHALVASGGTSLSMPASGKLMVRQAQDLVRKWRLKLEVLPSFNQRFRDAIARAGVAFESRLAHMTERLASQGNQVQDAYDKLGRLQASRRDTEEDHAREVARVKRRVQSEYQELLAEVTAEKNALTARVARMEAERTVAVKEAKAAGKEEVVTKHGQELLEKEKGLQAAKEEVVQWTGRCKAETEGRERVEKELKALAGEKREIQTELDRLLRQLQYRDDVIAVLKEALDSHGLGESRQITAQLALLERHMAKVDGEGRKECGRGGQRVVSLIKEGMEHAAAHLMTVGASQGWETGELLRRADELQRYGFEVAALVTSTKQMLEELKSWDAQCQGPDIADSKSGGGKHLVEKLLEDNARLARLLRELHQDLQHLVQRVRVSSPPPGTNRGASSFSARCNPAPVGNFGSPLRRAAQEALPHASPSLDRLKLAAHCSKSSGGVGVGWSNREENNNHEFLRRGHIENQDIYLQSSRSLHSRGESMTEPFRMNSGPSETGHVAQSCLDTSLAKASDQGNGGKGQGILARHQIGRRGQASGSKPLANLEKISNDLQEIAAKLEHFKSGVKLPGTTLASSPEQGKRTHTRRSRREVP</sequence>
<comment type="subcellular location">
    <subcellularLocation>
        <location evidence="1">Cytoplasm</location>
    </subcellularLocation>
</comment>
<feature type="compositionally biased region" description="Low complexity" evidence="4">
    <location>
        <begin position="258"/>
        <end position="270"/>
    </location>
</feature>
<evidence type="ECO:0000256" key="1">
    <source>
        <dbReference type="ARBA" id="ARBA00004496"/>
    </source>
</evidence>
<feature type="region of interest" description="Disordered" evidence="4">
    <location>
        <begin position="1074"/>
        <end position="1104"/>
    </location>
</feature>
<evidence type="ECO:0000256" key="2">
    <source>
        <dbReference type="ARBA" id="ARBA00022490"/>
    </source>
</evidence>
<feature type="region of interest" description="Disordered" evidence="4">
    <location>
        <begin position="987"/>
        <end position="1011"/>
    </location>
</feature>
<dbReference type="GO" id="GO:0005737">
    <property type="term" value="C:cytoplasm"/>
    <property type="evidence" value="ECO:0007669"/>
    <property type="project" value="UniProtKB-SubCell"/>
</dbReference>
<dbReference type="OrthoDB" id="10255000at2759"/>
<feature type="coiled-coil region" evidence="3">
    <location>
        <begin position="863"/>
        <end position="890"/>
    </location>
</feature>
<gene>
    <name evidence="6" type="ORF">NSK_003494</name>
</gene>
<dbReference type="AlphaFoldDB" id="A0A4D9D101"/>
<reference evidence="6 7" key="1">
    <citation type="submission" date="2019-01" db="EMBL/GenBank/DDBJ databases">
        <title>Nuclear Genome Assembly of the Microalgal Biofuel strain Nannochloropsis salina CCMP1776.</title>
        <authorList>
            <person name="Hovde B."/>
        </authorList>
    </citation>
    <scope>NUCLEOTIDE SEQUENCE [LARGE SCALE GENOMIC DNA]</scope>
    <source>
        <strain evidence="6 7">CCMP1776</strain>
    </source>
</reference>
<evidence type="ECO:0000259" key="5">
    <source>
        <dbReference type="Pfam" id="PF07989"/>
    </source>
</evidence>
<evidence type="ECO:0000313" key="6">
    <source>
        <dbReference type="EMBL" id="TFJ85070.1"/>
    </source>
</evidence>
<feature type="coiled-coil region" evidence="3">
    <location>
        <begin position="700"/>
        <end position="727"/>
    </location>
</feature>
<evidence type="ECO:0000256" key="4">
    <source>
        <dbReference type="SAM" id="MobiDB-lite"/>
    </source>
</evidence>